<comment type="caution">
    <text evidence="2">The sequence shown here is derived from an EMBL/GenBank/DDBJ whole genome shotgun (WGS) entry which is preliminary data.</text>
</comment>
<feature type="region of interest" description="Disordered" evidence="1">
    <location>
        <begin position="1"/>
        <end position="51"/>
    </location>
</feature>
<proteinExistence type="predicted"/>
<evidence type="ECO:0000313" key="3">
    <source>
        <dbReference type="Proteomes" id="UP000565089"/>
    </source>
</evidence>
<accession>A0A7W7DJL5</accession>
<feature type="compositionally biased region" description="Polar residues" evidence="1">
    <location>
        <begin position="8"/>
        <end position="17"/>
    </location>
</feature>
<organism evidence="2 3">
    <name type="scientific">Streptomyces luteogriseus</name>
    <dbReference type="NCBI Taxonomy" id="68233"/>
    <lineage>
        <taxon>Bacteria</taxon>
        <taxon>Bacillati</taxon>
        <taxon>Actinomycetota</taxon>
        <taxon>Actinomycetes</taxon>
        <taxon>Kitasatosporales</taxon>
        <taxon>Streptomycetaceae</taxon>
        <taxon>Streptomyces</taxon>
    </lineage>
</organism>
<sequence length="51" mass="5573">MLRKLRSTGRTESSSCAGQVMGPSIPKPFEDSGKNGAYRLPEFDSQGNDIR</sequence>
<dbReference type="EMBL" id="JACHMS010000001">
    <property type="protein sequence ID" value="MBB4712043.1"/>
    <property type="molecule type" value="Genomic_DNA"/>
</dbReference>
<evidence type="ECO:0000313" key="2">
    <source>
        <dbReference type="EMBL" id="MBB4712043.1"/>
    </source>
</evidence>
<dbReference type="AlphaFoldDB" id="A0A7W7DJL5"/>
<protein>
    <submittedName>
        <fullName evidence="2">Uncharacterized protein</fullName>
    </submittedName>
</protein>
<dbReference type="Proteomes" id="UP000565089">
    <property type="component" value="Unassembled WGS sequence"/>
</dbReference>
<keyword evidence="3" id="KW-1185">Reference proteome</keyword>
<gene>
    <name evidence="2" type="ORF">BJ965_001925</name>
</gene>
<reference evidence="2 3" key="1">
    <citation type="submission" date="2020-08" db="EMBL/GenBank/DDBJ databases">
        <title>Sequencing the genomes of 1000 actinobacteria strains.</title>
        <authorList>
            <person name="Klenk H.-P."/>
        </authorList>
    </citation>
    <scope>NUCLEOTIDE SEQUENCE [LARGE SCALE GENOMIC DNA]</scope>
    <source>
        <strain evidence="2 3">DSM 40483</strain>
    </source>
</reference>
<name>A0A7W7DJL5_9ACTN</name>
<evidence type="ECO:0000256" key="1">
    <source>
        <dbReference type="SAM" id="MobiDB-lite"/>
    </source>
</evidence>